<reference evidence="1 2" key="1">
    <citation type="journal article" date="2024" name="IMA Fungus">
        <title>IMA Genome - F19 : A genome assembly and annotation guide to empower mycologists, including annotated draft genome sequences of Ceratocystis pirilliformis, Diaporthe australafricana, Fusarium ophioides, Paecilomyces lecythidis, and Sporothrix stenoceras.</title>
        <authorList>
            <person name="Aylward J."/>
            <person name="Wilson A.M."/>
            <person name="Visagie C.M."/>
            <person name="Spraker J."/>
            <person name="Barnes I."/>
            <person name="Buitendag C."/>
            <person name="Ceriani C."/>
            <person name="Del Mar Angel L."/>
            <person name="du Plessis D."/>
            <person name="Fuchs T."/>
            <person name="Gasser K."/>
            <person name="Kramer D."/>
            <person name="Li W."/>
            <person name="Munsamy K."/>
            <person name="Piso A."/>
            <person name="Price J.L."/>
            <person name="Sonnekus B."/>
            <person name="Thomas C."/>
            <person name="van der Nest A."/>
            <person name="van Dijk A."/>
            <person name="van Heerden A."/>
            <person name="van Vuuren N."/>
            <person name="Yilmaz N."/>
            <person name="Duong T.A."/>
            <person name="van der Merwe N.A."/>
            <person name="Wingfield M.J."/>
            <person name="Wingfield B.D."/>
        </authorList>
    </citation>
    <scope>NUCLEOTIDE SEQUENCE [LARGE SCALE GENOMIC DNA]</scope>
    <source>
        <strain evidence="1 2">CMW 18300</strain>
    </source>
</reference>
<accession>A0ABR3W7B9</accession>
<dbReference type="EMBL" id="JAWRVE010000133">
    <property type="protein sequence ID" value="KAL1855193.1"/>
    <property type="molecule type" value="Genomic_DNA"/>
</dbReference>
<gene>
    <name evidence="1" type="ORF">Daus18300_011194</name>
</gene>
<name>A0ABR3W7B9_9PEZI</name>
<dbReference type="Proteomes" id="UP001583177">
    <property type="component" value="Unassembled WGS sequence"/>
</dbReference>
<keyword evidence="2" id="KW-1185">Reference proteome</keyword>
<comment type="caution">
    <text evidence="1">The sequence shown here is derived from an EMBL/GenBank/DDBJ whole genome shotgun (WGS) entry which is preliminary data.</text>
</comment>
<evidence type="ECO:0000313" key="1">
    <source>
        <dbReference type="EMBL" id="KAL1855193.1"/>
    </source>
</evidence>
<protein>
    <submittedName>
        <fullName evidence="1">Uncharacterized protein</fullName>
    </submittedName>
</protein>
<evidence type="ECO:0000313" key="2">
    <source>
        <dbReference type="Proteomes" id="UP001583177"/>
    </source>
</evidence>
<organism evidence="1 2">
    <name type="scientific">Diaporthe australafricana</name>
    <dbReference type="NCBI Taxonomy" id="127596"/>
    <lineage>
        <taxon>Eukaryota</taxon>
        <taxon>Fungi</taxon>
        <taxon>Dikarya</taxon>
        <taxon>Ascomycota</taxon>
        <taxon>Pezizomycotina</taxon>
        <taxon>Sordariomycetes</taxon>
        <taxon>Sordariomycetidae</taxon>
        <taxon>Diaporthales</taxon>
        <taxon>Diaporthaceae</taxon>
        <taxon>Diaporthe</taxon>
    </lineage>
</organism>
<sequence length="152" mass="17446">MKYTSRSRYFDFARAELHPTKFSHLMTEAVPVPGAMMTPPNSGGTRPGIIRRNYTGDRITPIFMAHPHYDETVPYSETLLAMDVFRAMGWEEINWENYPHDNGSTQEKHWLNVPLGIDHLAQWLSGKLRNCPFHPRGGHVHDHAIQNAIQDP</sequence>
<proteinExistence type="predicted"/>